<dbReference type="EMBL" id="NOXV01000304">
    <property type="protein sequence ID" value="OYQ32111.1"/>
    <property type="molecule type" value="Genomic_DNA"/>
</dbReference>
<dbReference type="Proteomes" id="UP000216605">
    <property type="component" value="Unassembled WGS sequence"/>
</dbReference>
<name>A0A255YSF7_9FLAO</name>
<evidence type="ECO:0000313" key="1">
    <source>
        <dbReference type="EMBL" id="OYQ32111.1"/>
    </source>
</evidence>
<gene>
    <name evidence="1" type="ORF">CHU92_14645</name>
</gene>
<sequence length="361" mass="41358">MAGWKTKRQLVIFTSDDWGSVRVPSAEARENLSKNGISMDSNRFNRFDTLESNKDMECLFEILTKHKDRKGCHPVFTALTNVANPDFETIEKSAFTEYAYEPFTTTLSKYEGRDKVYEMYKQGIAQHIFVPEFHGREHVNINRWMKALHAGHEVSIKAFREHFYFIDDADLLPEIKKGFDCAFDIDSPTEVQGHKAIIKDGLDLFENLFNYRASFFTAPSMIFSPAIEIELKDSGIEVIDVPRLQKIPLGNNRYKKKLNFMGSKNTHKQFYVTRNAVFEPNIQDDSDSIGSCLKNIAEAFKNNSPAIISNHRAAFTGGLNPENREKGIKALDCLLGKIVDTWPNVEFITMKQLHYIMNNSD</sequence>
<evidence type="ECO:0008006" key="3">
    <source>
        <dbReference type="Google" id="ProtNLM"/>
    </source>
</evidence>
<organism evidence="1 2">
    <name type="scientific">Flavobacterium cyanobacteriorum</name>
    <dbReference type="NCBI Taxonomy" id="2022802"/>
    <lineage>
        <taxon>Bacteria</taxon>
        <taxon>Pseudomonadati</taxon>
        <taxon>Bacteroidota</taxon>
        <taxon>Flavobacteriia</taxon>
        <taxon>Flavobacteriales</taxon>
        <taxon>Flavobacteriaceae</taxon>
        <taxon>Flavobacterium</taxon>
    </lineage>
</organism>
<keyword evidence="2" id="KW-1185">Reference proteome</keyword>
<reference evidence="1 2" key="1">
    <citation type="submission" date="2017-07" db="EMBL/GenBank/DDBJ databases">
        <title>Flavobacterium cyanobacteriorum sp. nov., isolated from cyanobacterial aggregates in a eutrophic lake.</title>
        <authorList>
            <person name="Cai H."/>
        </authorList>
    </citation>
    <scope>NUCLEOTIDE SEQUENCE [LARGE SCALE GENOMIC DNA]</scope>
    <source>
        <strain evidence="1 2">TH021</strain>
    </source>
</reference>
<accession>A0A255YSF7</accession>
<protein>
    <recommendedName>
        <fullName evidence="3">Polysaccharide (De)acetylase</fullName>
    </recommendedName>
</protein>
<comment type="caution">
    <text evidence="1">The sequence shown here is derived from an EMBL/GenBank/DDBJ whole genome shotgun (WGS) entry which is preliminary data.</text>
</comment>
<dbReference type="AlphaFoldDB" id="A0A255YSF7"/>
<evidence type="ECO:0000313" key="2">
    <source>
        <dbReference type="Proteomes" id="UP000216605"/>
    </source>
</evidence>
<proteinExistence type="predicted"/>